<dbReference type="Proteomes" id="UP000275385">
    <property type="component" value="Unassembled WGS sequence"/>
</dbReference>
<protein>
    <submittedName>
        <fullName evidence="1">Uncharacterized protein</fullName>
    </submittedName>
</protein>
<accession>A0A420Y6Y3</accession>
<proteinExistence type="predicted"/>
<reference evidence="1 2" key="1">
    <citation type="submission" date="2018-08" db="EMBL/GenBank/DDBJ databases">
        <title>Draft genome of the lignicolous fungus Coniochaeta pulveracea.</title>
        <authorList>
            <person name="Borstlap C.J."/>
            <person name="De Witt R.N."/>
            <person name="Botha A."/>
            <person name="Volschenk H."/>
        </authorList>
    </citation>
    <scope>NUCLEOTIDE SEQUENCE [LARGE SCALE GENOMIC DNA]</scope>
    <source>
        <strain evidence="1 2">CAB683</strain>
    </source>
</reference>
<dbReference type="EMBL" id="QVQW01000040">
    <property type="protein sequence ID" value="RKU43623.1"/>
    <property type="molecule type" value="Genomic_DNA"/>
</dbReference>
<keyword evidence="2" id="KW-1185">Reference proteome</keyword>
<organism evidence="1 2">
    <name type="scientific">Coniochaeta pulveracea</name>
    <dbReference type="NCBI Taxonomy" id="177199"/>
    <lineage>
        <taxon>Eukaryota</taxon>
        <taxon>Fungi</taxon>
        <taxon>Dikarya</taxon>
        <taxon>Ascomycota</taxon>
        <taxon>Pezizomycotina</taxon>
        <taxon>Sordariomycetes</taxon>
        <taxon>Sordariomycetidae</taxon>
        <taxon>Coniochaetales</taxon>
        <taxon>Coniochaetaceae</taxon>
        <taxon>Coniochaeta</taxon>
    </lineage>
</organism>
<comment type="caution">
    <text evidence="1">The sequence shown here is derived from an EMBL/GenBank/DDBJ whole genome shotgun (WGS) entry which is preliminary data.</text>
</comment>
<evidence type="ECO:0000313" key="2">
    <source>
        <dbReference type="Proteomes" id="UP000275385"/>
    </source>
</evidence>
<evidence type="ECO:0000313" key="1">
    <source>
        <dbReference type="EMBL" id="RKU43623.1"/>
    </source>
</evidence>
<gene>
    <name evidence="1" type="ORF">DL546_003290</name>
</gene>
<sequence>MPHTKLTDDEDTCLVPSVEVFYDDDYDDDKLFNNVDGSSLVYKQDMCNPEKLEESIKRVQRCAERLEERRRLQAKIAELERRRTNRTGTSCEEDGERSMHNFLAFLRFVFHVSFTHRRTPTKSIQEERLRNAEREQKVRDIAMKAPA</sequence>
<name>A0A420Y6Y3_9PEZI</name>
<dbReference type="AlphaFoldDB" id="A0A420Y6Y3"/>